<dbReference type="InterPro" id="IPR019734">
    <property type="entry name" value="TPR_rpt"/>
</dbReference>
<evidence type="ECO:0000256" key="9">
    <source>
        <dbReference type="PROSITE-ProRule" id="PRU00339"/>
    </source>
</evidence>
<dbReference type="Pfam" id="PF09976">
    <property type="entry name" value="TPR_21"/>
    <property type="match status" value="1"/>
</dbReference>
<evidence type="ECO:0000256" key="10">
    <source>
        <dbReference type="SAM" id="Phobius"/>
    </source>
</evidence>
<name>A0A0H5QAN2_NEIMI</name>
<dbReference type="InterPro" id="IPR011990">
    <property type="entry name" value="TPR-like_helical_dom_sf"/>
</dbReference>
<dbReference type="PANTHER" id="PTHR38035:SF1">
    <property type="entry name" value="ANCILLARY SECYEG TRANSLOCON SUBUNIT"/>
    <property type="match status" value="1"/>
</dbReference>
<dbReference type="GO" id="GO:0005886">
    <property type="term" value="C:plasma membrane"/>
    <property type="evidence" value="ECO:0007669"/>
    <property type="project" value="UniProtKB-SubCell"/>
</dbReference>
<dbReference type="InterPro" id="IPR026039">
    <property type="entry name" value="YfgM"/>
</dbReference>
<keyword evidence="5 10" id="KW-0472">Membrane</keyword>
<sequence>MAAHLEEQQELDNFKYFWKTTGKWLFALLILAALGYLGYTVYQNRAASQNQEAAAVLANIVEKAQNKAPQSEINAELTKLQQSYPHSISAAQATLMAAATEFDAQRYDVAEGHLKWVLSNQKDSLIQALAAQRLGVVLLQQKKYDAALAALDTPVEADFSPLLMETKGDVYAAQGKSQEALKNYGQALEKMPQDSVGRELVQMKLDSLK</sequence>
<evidence type="ECO:0000256" key="5">
    <source>
        <dbReference type="ARBA" id="ARBA00023136"/>
    </source>
</evidence>
<dbReference type="PANTHER" id="PTHR38035">
    <property type="entry name" value="UPF0070 PROTEIN YFGM"/>
    <property type="match status" value="1"/>
</dbReference>
<evidence type="ECO:0000256" key="7">
    <source>
        <dbReference type="ARBA" id="ARBA00024197"/>
    </source>
</evidence>
<dbReference type="Gene3D" id="1.25.40.10">
    <property type="entry name" value="Tetratricopeptide repeat domain"/>
    <property type="match status" value="1"/>
</dbReference>
<evidence type="ECO:0000256" key="1">
    <source>
        <dbReference type="ARBA" id="ARBA00004401"/>
    </source>
</evidence>
<reference evidence="12 13" key="1">
    <citation type="submission" date="2014-11" db="EMBL/GenBank/DDBJ databases">
        <authorList>
            <person name="Diene M.Seydina."/>
        </authorList>
    </citation>
    <scope>NUCLEOTIDE SEQUENCE [LARGE SCALE GENOMIC DNA]</scope>
    <source>
        <strain evidence="12 13">Neisseria meningitidis CHUV</strain>
    </source>
</reference>
<evidence type="ECO:0000256" key="4">
    <source>
        <dbReference type="ARBA" id="ARBA00022989"/>
    </source>
</evidence>
<protein>
    <recommendedName>
        <fullName evidence="8">Ancillary SecYEG translocon subunit</fullName>
    </recommendedName>
</protein>
<keyword evidence="2" id="KW-1003">Cell membrane</keyword>
<feature type="transmembrane region" description="Helical" evidence="10">
    <location>
        <begin position="24"/>
        <end position="42"/>
    </location>
</feature>
<accession>A0A0H5QAN2</accession>
<evidence type="ECO:0000256" key="6">
    <source>
        <dbReference type="ARBA" id="ARBA00023186"/>
    </source>
</evidence>
<evidence type="ECO:0000313" key="12">
    <source>
        <dbReference type="EMBL" id="CRY99059.1"/>
    </source>
</evidence>
<feature type="domain" description="Ancillary SecYEG translocon subunit/Cell division coordinator CpoB TPR" evidence="11">
    <location>
        <begin position="15"/>
        <end position="208"/>
    </location>
</feature>
<dbReference type="PIRSF" id="PIRSF006170">
    <property type="entry name" value="YfgM"/>
    <property type="match status" value="1"/>
</dbReference>
<evidence type="ECO:0000313" key="13">
    <source>
        <dbReference type="Proteomes" id="UP000182715"/>
    </source>
</evidence>
<evidence type="ECO:0000259" key="11">
    <source>
        <dbReference type="Pfam" id="PF09976"/>
    </source>
</evidence>
<organism evidence="12 13">
    <name type="scientific">Neisseria meningitidis serogroup B</name>
    <dbReference type="NCBI Taxonomy" id="491"/>
    <lineage>
        <taxon>Bacteria</taxon>
        <taxon>Pseudomonadati</taxon>
        <taxon>Pseudomonadota</taxon>
        <taxon>Betaproteobacteria</taxon>
        <taxon>Neisseriales</taxon>
        <taxon>Neisseriaceae</taxon>
        <taxon>Neisseria</taxon>
    </lineage>
</organism>
<evidence type="ECO:0000256" key="2">
    <source>
        <dbReference type="ARBA" id="ARBA00022475"/>
    </source>
</evidence>
<dbReference type="Proteomes" id="UP000182715">
    <property type="component" value="Unassembled WGS sequence"/>
</dbReference>
<comment type="subcellular location">
    <subcellularLocation>
        <location evidence="1">Cell membrane</location>
        <topology evidence="1">Single-pass type II membrane protein</topology>
    </subcellularLocation>
</comment>
<comment type="similarity">
    <text evidence="7">Belongs to the YfgM family.</text>
</comment>
<dbReference type="AlphaFoldDB" id="A0A0H5QAN2"/>
<dbReference type="PROSITE" id="PS50005">
    <property type="entry name" value="TPR"/>
    <property type="match status" value="1"/>
</dbReference>
<feature type="repeat" description="TPR" evidence="9">
    <location>
        <begin position="161"/>
        <end position="194"/>
    </location>
</feature>
<keyword evidence="6" id="KW-0143">Chaperone</keyword>
<dbReference type="EMBL" id="CVTF01000044">
    <property type="protein sequence ID" value="CRY99059.1"/>
    <property type="molecule type" value="Genomic_DNA"/>
</dbReference>
<keyword evidence="3 10" id="KW-0812">Transmembrane</keyword>
<evidence type="ECO:0000256" key="8">
    <source>
        <dbReference type="ARBA" id="ARBA00024235"/>
    </source>
</evidence>
<dbReference type="GO" id="GO:0044877">
    <property type="term" value="F:protein-containing complex binding"/>
    <property type="evidence" value="ECO:0007669"/>
    <property type="project" value="InterPro"/>
</dbReference>
<evidence type="ECO:0000256" key="3">
    <source>
        <dbReference type="ARBA" id="ARBA00022692"/>
    </source>
</evidence>
<proteinExistence type="inferred from homology"/>
<keyword evidence="4 10" id="KW-1133">Transmembrane helix</keyword>
<keyword evidence="9" id="KW-0802">TPR repeat</keyword>
<dbReference type="InterPro" id="IPR018704">
    <property type="entry name" value="SecYEG/CpoB_TPR"/>
</dbReference>
<dbReference type="SUPFAM" id="SSF48452">
    <property type="entry name" value="TPR-like"/>
    <property type="match status" value="1"/>
</dbReference>